<comment type="caution">
    <text evidence="1">The sequence shown here is derived from an EMBL/GenBank/DDBJ whole genome shotgun (WGS) entry which is preliminary data.</text>
</comment>
<proteinExistence type="predicted"/>
<sequence length="439" mass="49019">MRTPFLRGPCRATWPRAPAFLRAQVPFGQRIRALPLIGRAQWSKAANLAADREHPRPNDGQEEEEEEAMASGSAEDICRVCFQGQSYGSLVQPCLCRGSIGFAHKPCMERWVSERREEECSICHYNYPIRREARTVCELLRHPEGRREPLLYALLGLLFSLSLVHVFALAWLLGVRAPLPWGYRALNGAALAAQAALWAVFPFVAFRVAAASVLLTCFLGLLLLSDLGCLLNPPTIRTTVTPSKKVAMMRANLCVLYNSTLLELSKSWLKTGSLPTSNSGHYFKKINDLLRSPRQPWQMPWPWLLGERSPRTCLERPPPRPEHRRSPPPPPNSGFRRPLAAHRYGLPVRVPPPPPTSDAWQMGTAQEYQSNPATHAAAAAAAPVPEPRIFAPYPAATDTGRFFIQLDLNFNPYTQYNPQVAGRPRVLTVMDPPAGNRVF</sequence>
<protein>
    <submittedName>
        <fullName evidence="1">Uncharacterized protein</fullName>
    </submittedName>
</protein>
<accession>A0AC60QF37</accession>
<keyword evidence="2" id="KW-1185">Reference proteome</keyword>
<evidence type="ECO:0000313" key="2">
    <source>
        <dbReference type="Proteomes" id="UP000805193"/>
    </source>
</evidence>
<name>A0AC60QF37_IXOPE</name>
<dbReference type="Proteomes" id="UP000805193">
    <property type="component" value="Unassembled WGS sequence"/>
</dbReference>
<evidence type="ECO:0000313" key="1">
    <source>
        <dbReference type="EMBL" id="KAG0432788.1"/>
    </source>
</evidence>
<gene>
    <name evidence="1" type="ORF">HPB47_020522</name>
</gene>
<dbReference type="EMBL" id="JABSTQ010009117">
    <property type="protein sequence ID" value="KAG0432788.1"/>
    <property type="molecule type" value="Genomic_DNA"/>
</dbReference>
<organism evidence="1 2">
    <name type="scientific">Ixodes persulcatus</name>
    <name type="common">Taiga tick</name>
    <dbReference type="NCBI Taxonomy" id="34615"/>
    <lineage>
        <taxon>Eukaryota</taxon>
        <taxon>Metazoa</taxon>
        <taxon>Ecdysozoa</taxon>
        <taxon>Arthropoda</taxon>
        <taxon>Chelicerata</taxon>
        <taxon>Arachnida</taxon>
        <taxon>Acari</taxon>
        <taxon>Parasitiformes</taxon>
        <taxon>Ixodida</taxon>
        <taxon>Ixodoidea</taxon>
        <taxon>Ixodidae</taxon>
        <taxon>Ixodinae</taxon>
        <taxon>Ixodes</taxon>
    </lineage>
</organism>
<reference evidence="1 2" key="1">
    <citation type="journal article" date="2020" name="Cell">
        <title>Large-Scale Comparative Analyses of Tick Genomes Elucidate Their Genetic Diversity and Vector Capacities.</title>
        <authorList>
            <consortium name="Tick Genome and Microbiome Consortium (TIGMIC)"/>
            <person name="Jia N."/>
            <person name="Wang J."/>
            <person name="Shi W."/>
            <person name="Du L."/>
            <person name="Sun Y."/>
            <person name="Zhan W."/>
            <person name="Jiang J.F."/>
            <person name="Wang Q."/>
            <person name="Zhang B."/>
            <person name="Ji P."/>
            <person name="Bell-Sakyi L."/>
            <person name="Cui X.M."/>
            <person name="Yuan T.T."/>
            <person name="Jiang B.G."/>
            <person name="Yang W.F."/>
            <person name="Lam T.T."/>
            <person name="Chang Q.C."/>
            <person name="Ding S.J."/>
            <person name="Wang X.J."/>
            <person name="Zhu J.G."/>
            <person name="Ruan X.D."/>
            <person name="Zhao L."/>
            <person name="Wei J.T."/>
            <person name="Ye R.Z."/>
            <person name="Que T.C."/>
            <person name="Du C.H."/>
            <person name="Zhou Y.H."/>
            <person name="Cheng J.X."/>
            <person name="Dai P.F."/>
            <person name="Guo W.B."/>
            <person name="Han X.H."/>
            <person name="Huang E.J."/>
            <person name="Li L.F."/>
            <person name="Wei W."/>
            <person name="Gao Y.C."/>
            <person name="Liu J.Z."/>
            <person name="Shao H.Z."/>
            <person name="Wang X."/>
            <person name="Wang C.C."/>
            <person name="Yang T.C."/>
            <person name="Huo Q.B."/>
            <person name="Li W."/>
            <person name="Chen H.Y."/>
            <person name="Chen S.E."/>
            <person name="Zhou L.G."/>
            <person name="Ni X.B."/>
            <person name="Tian J.H."/>
            <person name="Sheng Y."/>
            <person name="Liu T."/>
            <person name="Pan Y.S."/>
            <person name="Xia L.Y."/>
            <person name="Li J."/>
            <person name="Zhao F."/>
            <person name="Cao W.C."/>
        </authorList>
    </citation>
    <scope>NUCLEOTIDE SEQUENCE [LARGE SCALE GENOMIC DNA]</scope>
    <source>
        <strain evidence="1">Iper-2018</strain>
    </source>
</reference>